<name>A0AAV3TXX5_9ALTE</name>
<dbReference type="InterPro" id="IPR020904">
    <property type="entry name" value="Sc_DH/Rdtase_CS"/>
</dbReference>
<dbReference type="PROSITE" id="PS00061">
    <property type="entry name" value="ADH_SHORT"/>
    <property type="match status" value="1"/>
</dbReference>
<feature type="domain" description="Ketoreductase" evidence="3">
    <location>
        <begin position="4"/>
        <end position="167"/>
    </location>
</feature>
<comment type="caution">
    <text evidence="4">The sequence shown here is derived from an EMBL/GenBank/DDBJ whole genome shotgun (WGS) entry which is preliminary data.</text>
</comment>
<dbReference type="PRINTS" id="PR00081">
    <property type="entry name" value="GDHRDH"/>
</dbReference>
<dbReference type="SMART" id="SM00822">
    <property type="entry name" value="PKS_KR"/>
    <property type="match status" value="1"/>
</dbReference>
<dbReference type="RefSeq" id="WP_345417085.1">
    <property type="nucleotide sequence ID" value="NZ_AP031496.1"/>
</dbReference>
<keyword evidence="5" id="KW-1185">Reference proteome</keyword>
<evidence type="ECO:0000313" key="4">
    <source>
        <dbReference type="EMBL" id="GAA4932858.1"/>
    </source>
</evidence>
<dbReference type="InterPro" id="IPR057326">
    <property type="entry name" value="KR_dom"/>
</dbReference>
<dbReference type="Pfam" id="PF00106">
    <property type="entry name" value="adh_short"/>
    <property type="match status" value="1"/>
</dbReference>
<comment type="similarity">
    <text evidence="1 2">Belongs to the short-chain dehydrogenases/reductases (SDR) family.</text>
</comment>
<dbReference type="GO" id="GO:0032787">
    <property type="term" value="P:monocarboxylic acid metabolic process"/>
    <property type="evidence" value="ECO:0007669"/>
    <property type="project" value="UniProtKB-ARBA"/>
</dbReference>
<evidence type="ECO:0000259" key="3">
    <source>
        <dbReference type="SMART" id="SM00822"/>
    </source>
</evidence>
<dbReference type="SUPFAM" id="SSF51735">
    <property type="entry name" value="NAD(P)-binding Rossmann-fold domains"/>
    <property type="match status" value="1"/>
</dbReference>
<accession>A0AAV3TXX5</accession>
<reference evidence="5" key="1">
    <citation type="journal article" date="2019" name="Int. J. Syst. Evol. Microbiol.">
        <title>The Global Catalogue of Microorganisms (GCM) 10K type strain sequencing project: providing services to taxonomists for standard genome sequencing and annotation.</title>
        <authorList>
            <consortium name="The Broad Institute Genomics Platform"/>
            <consortium name="The Broad Institute Genome Sequencing Center for Infectious Disease"/>
            <person name="Wu L."/>
            <person name="Ma J."/>
        </authorList>
    </citation>
    <scope>NUCLEOTIDE SEQUENCE [LARGE SCALE GENOMIC DNA]</scope>
    <source>
        <strain evidence="5">JCM 19134</strain>
    </source>
</reference>
<gene>
    <name evidence="4" type="ORF">GCM10025791_06820</name>
</gene>
<dbReference type="PRINTS" id="PR00080">
    <property type="entry name" value="SDRFAMILY"/>
</dbReference>
<organism evidence="4 5">
    <name type="scientific">Halioxenophilus aromaticivorans</name>
    <dbReference type="NCBI Taxonomy" id="1306992"/>
    <lineage>
        <taxon>Bacteria</taxon>
        <taxon>Pseudomonadati</taxon>
        <taxon>Pseudomonadota</taxon>
        <taxon>Gammaproteobacteria</taxon>
        <taxon>Alteromonadales</taxon>
        <taxon>Alteromonadaceae</taxon>
        <taxon>Halioxenophilus</taxon>
    </lineage>
</organism>
<dbReference type="InterPro" id="IPR036291">
    <property type="entry name" value="NAD(P)-bd_dom_sf"/>
</dbReference>
<dbReference type="FunFam" id="3.40.50.720:FF:000084">
    <property type="entry name" value="Short-chain dehydrogenase reductase"/>
    <property type="match status" value="1"/>
</dbReference>
<dbReference type="InterPro" id="IPR002347">
    <property type="entry name" value="SDR_fam"/>
</dbReference>
<evidence type="ECO:0000256" key="2">
    <source>
        <dbReference type="RuleBase" id="RU000363"/>
    </source>
</evidence>
<dbReference type="PANTHER" id="PTHR42879">
    <property type="entry name" value="3-OXOACYL-(ACYL-CARRIER-PROTEIN) REDUCTASE"/>
    <property type="match status" value="1"/>
</dbReference>
<protein>
    <submittedName>
        <fullName evidence="4">SDR family NAD(P)-dependent oxidoreductase</fullName>
    </submittedName>
</protein>
<dbReference type="CDD" id="cd05233">
    <property type="entry name" value="SDR_c"/>
    <property type="match status" value="1"/>
</dbReference>
<dbReference type="InterPro" id="IPR050259">
    <property type="entry name" value="SDR"/>
</dbReference>
<dbReference type="AlphaFoldDB" id="A0AAV3TXX5"/>
<dbReference type="Proteomes" id="UP001409585">
    <property type="component" value="Unassembled WGS sequence"/>
</dbReference>
<dbReference type="EMBL" id="BAABLX010000006">
    <property type="protein sequence ID" value="GAA4932858.1"/>
    <property type="molecule type" value="Genomic_DNA"/>
</dbReference>
<sequence length="250" mass="26496">MTEKHIVITGAGRGIGAAIARRLAKEGVSLSLMGRTLAPLEALAEELPRARAVTADVTDSDSVQRAFATARENFGLISGLVNNAGQAKTATFGKTTDELWQQMLAVNLNGPFFCTRESLADMKSLGWGRIITIASTSGLKGYEYVAAYTAAKHGVVGMTKSLALELALTGITVNAVCPGFADTELTRQAIDNIVKKTGRTEDQALAELAKWSPQKRLIQPEEVADTVAWLWSGAESMTGQAIVVAGGEIM</sequence>
<proteinExistence type="inferred from homology"/>
<evidence type="ECO:0000256" key="1">
    <source>
        <dbReference type="ARBA" id="ARBA00006484"/>
    </source>
</evidence>
<dbReference type="PANTHER" id="PTHR42879:SF2">
    <property type="entry name" value="3-OXOACYL-[ACYL-CARRIER-PROTEIN] REDUCTASE FABG"/>
    <property type="match status" value="1"/>
</dbReference>
<evidence type="ECO:0000313" key="5">
    <source>
        <dbReference type="Proteomes" id="UP001409585"/>
    </source>
</evidence>
<dbReference type="Gene3D" id="3.40.50.720">
    <property type="entry name" value="NAD(P)-binding Rossmann-like Domain"/>
    <property type="match status" value="1"/>
</dbReference>